<comment type="caution">
    <text evidence="2">The sequence shown here is derived from an EMBL/GenBank/DDBJ whole genome shotgun (WGS) entry which is preliminary data.</text>
</comment>
<sequence>MGFLSGVPELLIQAVAIGGIAFIAGIFGRGLTGRKDGKNQKGKGKK</sequence>
<evidence type="ECO:0000313" key="2">
    <source>
        <dbReference type="EMBL" id="GCA65723.1"/>
    </source>
</evidence>
<dbReference type="EMBL" id="BHGK01000001">
    <property type="protein sequence ID" value="GCA65723.1"/>
    <property type="molecule type" value="Genomic_DNA"/>
</dbReference>
<proteinExistence type="predicted"/>
<name>A0A391P822_9FIRM</name>
<feature type="transmembrane region" description="Helical" evidence="1">
    <location>
        <begin position="12"/>
        <end position="31"/>
    </location>
</feature>
<organism evidence="2 3">
    <name type="scientific">Mediterraneibacter butyricigenes</name>
    <dbReference type="NCBI Taxonomy" id="2316025"/>
    <lineage>
        <taxon>Bacteria</taxon>
        <taxon>Bacillati</taxon>
        <taxon>Bacillota</taxon>
        <taxon>Clostridia</taxon>
        <taxon>Lachnospirales</taxon>
        <taxon>Lachnospiraceae</taxon>
        <taxon>Mediterraneibacter</taxon>
    </lineage>
</organism>
<keyword evidence="3" id="KW-1185">Reference proteome</keyword>
<keyword evidence="1" id="KW-0472">Membrane</keyword>
<dbReference type="AlphaFoldDB" id="A0A391P822"/>
<reference evidence="3" key="1">
    <citation type="submission" date="2018-09" db="EMBL/GenBank/DDBJ databases">
        <title>Draft Genome Sequence of Mediterraneibacter sp. KCTC 15684.</title>
        <authorList>
            <person name="Kim J.S."/>
            <person name="Han K.I."/>
            <person name="Suh M.K."/>
            <person name="Lee K.C."/>
            <person name="Eom M.K."/>
            <person name="Lee J.H."/>
            <person name="Park S.H."/>
            <person name="Kang S.W."/>
            <person name="Park J.E."/>
            <person name="Oh B.S."/>
            <person name="Yu S.Y."/>
            <person name="Choi S.H."/>
            <person name="Lee D.H."/>
            <person name="Yoon H."/>
            <person name="Kim B."/>
            <person name="Yang S.J."/>
            <person name="Lee J.S."/>
        </authorList>
    </citation>
    <scope>NUCLEOTIDE SEQUENCE [LARGE SCALE GENOMIC DNA]</scope>
    <source>
        <strain evidence="3">KCTC 15684</strain>
    </source>
</reference>
<evidence type="ECO:0000256" key="1">
    <source>
        <dbReference type="SAM" id="Phobius"/>
    </source>
</evidence>
<accession>A0A391P822</accession>
<gene>
    <name evidence="2" type="ORF">KGMB01110_01590</name>
</gene>
<keyword evidence="1" id="KW-0812">Transmembrane</keyword>
<keyword evidence="1" id="KW-1133">Transmembrane helix</keyword>
<protein>
    <submittedName>
        <fullName evidence="2">Uncharacterized protein</fullName>
    </submittedName>
</protein>
<evidence type="ECO:0000313" key="3">
    <source>
        <dbReference type="Proteomes" id="UP000265643"/>
    </source>
</evidence>
<dbReference type="Proteomes" id="UP000265643">
    <property type="component" value="Unassembled WGS sequence"/>
</dbReference>
<dbReference type="RefSeq" id="WP_156085426.1">
    <property type="nucleotide sequence ID" value="NZ_BHGK01000001.1"/>
</dbReference>